<gene>
    <name evidence="1" type="ORF">KPL71_022258</name>
</gene>
<evidence type="ECO:0000313" key="2">
    <source>
        <dbReference type="Proteomes" id="UP000829398"/>
    </source>
</evidence>
<proteinExistence type="predicted"/>
<accession>A0ACB8JL52</accession>
<protein>
    <submittedName>
        <fullName evidence="1">Aspartic proteinase-like protein 1</fullName>
    </submittedName>
</protein>
<keyword evidence="2" id="KW-1185">Reference proteome</keyword>
<dbReference type="EMBL" id="CM039176">
    <property type="protein sequence ID" value="KAH9718531.1"/>
    <property type="molecule type" value="Genomic_DNA"/>
</dbReference>
<sequence length="631" mass="68577">MNGISLTIYLAVFWFLTESSGAETVMFSTKLIHRFSEEVKALGVSKNRNATSWPAKKSFEYYQVLLSSDVQKQKMKTGPQFRMLFPSQGSKTMSLGNDFGWLHYTWIDIGTPNVSFLVALDAGSDLLWIPCDCVRCAPLSASYYNSLDRDLNEYSPSASSTSKHLSCSHRLCDLGTSCQNPKQPCPYTMDYYTENTSSSGLLVEDILHLISGGDNALKNSVQASVIIGCGMKQSGGYLDGVAPDGLIGLGLGEISVPSLLAKAGLIRNSFSMCFDKDDSGRIFFGDQGPATQQSTSFLASNGKYITYIIGVETCCIGSSCLKQTSFKAIVDSGSSFTFLPKEVYETIAAEFDRQVNDTITSFEGYPWKCCYKSSSQRLPKLPSVKLMFPQNNSFVVNNPVFVIYGTQGVTGFCLAIQPVDGDIGTIGRQDLNDGTKSPLTPGPGTPSNPLPANQEQSSPGGHAVGPAVAGRAPSKPSTASTQLISSRSSSLKRWREIVEEGSVPAKAKEKLLEDGTLVRQVPVLELDAGEHISAVSVDISMRALLSTVDYDAKVVDIPQHVKGVKVFDREDTEEEMSDIVKVGLKAPMQGFYHKLCFFPTRINQQIRCDNIRFTPIPEGRILSSSSLNKAS</sequence>
<name>A0ACB8JL52_CITSI</name>
<comment type="caution">
    <text evidence="1">The sequence shown here is derived from an EMBL/GenBank/DDBJ whole genome shotgun (WGS) entry which is preliminary data.</text>
</comment>
<dbReference type="Proteomes" id="UP000829398">
    <property type="component" value="Chromosome 7"/>
</dbReference>
<evidence type="ECO:0000313" key="1">
    <source>
        <dbReference type="EMBL" id="KAH9718531.1"/>
    </source>
</evidence>
<organism evidence="1 2">
    <name type="scientific">Citrus sinensis</name>
    <name type="common">Sweet orange</name>
    <name type="synonym">Citrus aurantium var. sinensis</name>
    <dbReference type="NCBI Taxonomy" id="2711"/>
    <lineage>
        <taxon>Eukaryota</taxon>
        <taxon>Viridiplantae</taxon>
        <taxon>Streptophyta</taxon>
        <taxon>Embryophyta</taxon>
        <taxon>Tracheophyta</taxon>
        <taxon>Spermatophyta</taxon>
        <taxon>Magnoliopsida</taxon>
        <taxon>eudicotyledons</taxon>
        <taxon>Gunneridae</taxon>
        <taxon>Pentapetalae</taxon>
        <taxon>rosids</taxon>
        <taxon>malvids</taxon>
        <taxon>Sapindales</taxon>
        <taxon>Rutaceae</taxon>
        <taxon>Aurantioideae</taxon>
        <taxon>Citrus</taxon>
    </lineage>
</organism>
<reference evidence="2" key="1">
    <citation type="journal article" date="2023" name="Hortic. Res.">
        <title>A chromosome-level phased genome enabling allele-level studies in sweet orange: a case study on citrus Huanglongbing tolerance.</title>
        <authorList>
            <person name="Wu B."/>
            <person name="Yu Q."/>
            <person name="Deng Z."/>
            <person name="Duan Y."/>
            <person name="Luo F."/>
            <person name="Gmitter F. Jr."/>
        </authorList>
    </citation>
    <scope>NUCLEOTIDE SEQUENCE [LARGE SCALE GENOMIC DNA]</scope>
    <source>
        <strain evidence="2">cv. Valencia</strain>
    </source>
</reference>